<evidence type="ECO:0000313" key="5">
    <source>
        <dbReference type="Proteomes" id="UP001596494"/>
    </source>
</evidence>
<dbReference type="EMBL" id="JBHTBY010000006">
    <property type="protein sequence ID" value="MFC7321035.1"/>
    <property type="molecule type" value="Genomic_DNA"/>
</dbReference>
<keyword evidence="1" id="KW-0732">Signal</keyword>
<comment type="caution">
    <text evidence="4">The sequence shown here is derived from an EMBL/GenBank/DDBJ whole genome shotgun (WGS) entry which is preliminary data.</text>
</comment>
<evidence type="ECO:0000256" key="1">
    <source>
        <dbReference type="ARBA" id="ARBA00022729"/>
    </source>
</evidence>
<feature type="compositionally biased region" description="Basic and acidic residues" evidence="2">
    <location>
        <begin position="352"/>
        <end position="361"/>
    </location>
</feature>
<proteinExistence type="predicted"/>
<feature type="region of interest" description="Disordered" evidence="2">
    <location>
        <begin position="382"/>
        <end position="452"/>
    </location>
</feature>
<dbReference type="SMART" id="SM01208">
    <property type="entry name" value="G5"/>
    <property type="match status" value="1"/>
</dbReference>
<dbReference type="Pfam" id="PF07501">
    <property type="entry name" value="G5"/>
    <property type="match status" value="1"/>
</dbReference>
<dbReference type="InterPro" id="IPR011098">
    <property type="entry name" value="G5_dom"/>
</dbReference>
<name>A0ABW2K4I0_9BACI</name>
<gene>
    <name evidence="4" type="ORF">ACFQMN_09095</name>
</gene>
<evidence type="ECO:0000256" key="2">
    <source>
        <dbReference type="SAM" id="MobiDB-lite"/>
    </source>
</evidence>
<dbReference type="Proteomes" id="UP001596494">
    <property type="component" value="Unassembled WGS sequence"/>
</dbReference>
<keyword evidence="5" id="KW-1185">Reference proteome</keyword>
<dbReference type="PROSITE" id="PS51109">
    <property type="entry name" value="G5"/>
    <property type="match status" value="1"/>
</dbReference>
<feature type="compositionally biased region" description="Acidic residues" evidence="2">
    <location>
        <begin position="382"/>
        <end position="392"/>
    </location>
</feature>
<protein>
    <submittedName>
        <fullName evidence="4">G5 domain-containing protein</fullName>
    </submittedName>
</protein>
<feature type="compositionally biased region" description="Polar residues" evidence="2">
    <location>
        <begin position="342"/>
        <end position="351"/>
    </location>
</feature>
<sequence length="452" mass="50979">MSQWKGLIIMTSMVLFILSVTYGGPLGWQIVSGEHGKFAKGTQIAGVNVEDMNQEEAAGKLEYQFSKWKKNHLIEIETQENTLRFQDSFLTISTEASLHNSESGENTAAVIKVDRSHLDDFKRSTGENISDNLLSEELVAQVETDASTLPENLPAYSVYEFLPPDVEALYETISTAEINIKDREQLAEFLDKLGSVSLEPGSSFSIIDTIESLPASIDEEDEHRFATAVYTAVLNTNFSIDERHISQQLPDFADIGKEAAVDFDKSHDLSFTNPNEYTYDLVFSIIDNRLTLEIRGYPMGSKVKTHTEEEKEIPSRTVVEYSVDLNEQEIKVEEEGQPGRSAVTTRVISNENGERTEKMGRDYYPPVNRIEVRSSLLKENTMDEEEMEEDFPASDSDSSSPERNDSDTDGPQSEVDETIEESNPSFEEDENSDEEKEGEGIWENEDEVLYFK</sequence>
<feature type="compositionally biased region" description="Acidic residues" evidence="2">
    <location>
        <begin position="414"/>
        <end position="452"/>
    </location>
</feature>
<reference evidence="5" key="1">
    <citation type="journal article" date="2019" name="Int. J. Syst. Evol. Microbiol.">
        <title>The Global Catalogue of Microorganisms (GCM) 10K type strain sequencing project: providing services to taxonomists for standard genome sequencing and annotation.</title>
        <authorList>
            <consortium name="The Broad Institute Genomics Platform"/>
            <consortium name="The Broad Institute Genome Sequencing Center for Infectious Disease"/>
            <person name="Wu L."/>
            <person name="Ma J."/>
        </authorList>
    </citation>
    <scope>NUCLEOTIDE SEQUENCE [LARGE SCALE GENOMIC DNA]</scope>
    <source>
        <strain evidence="5">CCUG 73951</strain>
    </source>
</reference>
<evidence type="ECO:0000259" key="3">
    <source>
        <dbReference type="PROSITE" id="PS51109"/>
    </source>
</evidence>
<dbReference type="Gene3D" id="2.20.230.10">
    <property type="entry name" value="Resuscitation-promoting factor rpfb"/>
    <property type="match status" value="1"/>
</dbReference>
<organism evidence="4 5">
    <name type="scientific">Halobacillus campisalis</name>
    <dbReference type="NCBI Taxonomy" id="435909"/>
    <lineage>
        <taxon>Bacteria</taxon>
        <taxon>Bacillati</taxon>
        <taxon>Bacillota</taxon>
        <taxon>Bacilli</taxon>
        <taxon>Bacillales</taxon>
        <taxon>Bacillaceae</taxon>
        <taxon>Halobacillus</taxon>
    </lineage>
</organism>
<feature type="region of interest" description="Disordered" evidence="2">
    <location>
        <begin position="332"/>
        <end position="363"/>
    </location>
</feature>
<feature type="domain" description="G5" evidence="3">
    <location>
        <begin position="299"/>
        <end position="377"/>
    </location>
</feature>
<evidence type="ECO:0000313" key="4">
    <source>
        <dbReference type="EMBL" id="MFC7321035.1"/>
    </source>
</evidence>
<dbReference type="RefSeq" id="WP_289214578.1">
    <property type="nucleotide sequence ID" value="NZ_JAPVRC010000001.1"/>
</dbReference>
<accession>A0ABW2K4I0</accession>